<organism evidence="2 3">
    <name type="scientific">Penicillium cosmopolitanum</name>
    <dbReference type="NCBI Taxonomy" id="1131564"/>
    <lineage>
        <taxon>Eukaryota</taxon>
        <taxon>Fungi</taxon>
        <taxon>Dikarya</taxon>
        <taxon>Ascomycota</taxon>
        <taxon>Pezizomycotina</taxon>
        <taxon>Eurotiomycetes</taxon>
        <taxon>Eurotiomycetidae</taxon>
        <taxon>Eurotiales</taxon>
        <taxon>Aspergillaceae</taxon>
        <taxon>Penicillium</taxon>
    </lineage>
</organism>
<dbReference type="Proteomes" id="UP001147747">
    <property type="component" value="Unassembled WGS sequence"/>
</dbReference>
<evidence type="ECO:0000313" key="2">
    <source>
        <dbReference type="EMBL" id="KAJ5392540.1"/>
    </source>
</evidence>
<evidence type="ECO:0000313" key="3">
    <source>
        <dbReference type="Proteomes" id="UP001147747"/>
    </source>
</evidence>
<feature type="region of interest" description="Disordered" evidence="1">
    <location>
        <begin position="222"/>
        <end position="241"/>
    </location>
</feature>
<proteinExistence type="predicted"/>
<name>A0A9X0B8X6_9EURO</name>
<feature type="compositionally biased region" description="Polar residues" evidence="1">
    <location>
        <begin position="56"/>
        <end position="67"/>
    </location>
</feature>
<dbReference type="GeneID" id="81371647"/>
<feature type="compositionally biased region" description="Polar residues" evidence="1">
    <location>
        <begin position="182"/>
        <end position="191"/>
    </location>
</feature>
<accession>A0A9X0B8X6</accession>
<keyword evidence="3" id="KW-1185">Reference proteome</keyword>
<gene>
    <name evidence="2" type="ORF">N7509_008030</name>
</gene>
<dbReference type="RefSeq" id="XP_056488218.1">
    <property type="nucleotide sequence ID" value="XM_056632667.1"/>
</dbReference>
<dbReference type="EMBL" id="JAPZBU010000008">
    <property type="protein sequence ID" value="KAJ5392540.1"/>
    <property type="molecule type" value="Genomic_DNA"/>
</dbReference>
<comment type="caution">
    <text evidence="2">The sequence shown here is derived from an EMBL/GenBank/DDBJ whole genome shotgun (WGS) entry which is preliminary data.</text>
</comment>
<feature type="compositionally biased region" description="Basic and acidic residues" evidence="1">
    <location>
        <begin position="222"/>
        <end position="237"/>
    </location>
</feature>
<reference evidence="2" key="2">
    <citation type="journal article" date="2023" name="IMA Fungus">
        <title>Comparative genomic study of the Penicillium genus elucidates a diverse pangenome and 15 lateral gene transfer events.</title>
        <authorList>
            <person name="Petersen C."/>
            <person name="Sorensen T."/>
            <person name="Nielsen M.R."/>
            <person name="Sondergaard T.E."/>
            <person name="Sorensen J.L."/>
            <person name="Fitzpatrick D.A."/>
            <person name="Frisvad J.C."/>
            <person name="Nielsen K.L."/>
        </authorList>
    </citation>
    <scope>NUCLEOTIDE SEQUENCE</scope>
    <source>
        <strain evidence="2">IBT 29677</strain>
    </source>
</reference>
<protein>
    <submittedName>
        <fullName evidence="2">Uncharacterized protein</fullName>
    </submittedName>
</protein>
<feature type="compositionally biased region" description="Polar residues" evidence="1">
    <location>
        <begin position="95"/>
        <end position="105"/>
    </location>
</feature>
<dbReference type="OrthoDB" id="10655891at2759"/>
<sequence length="258" mass="27819">MACPVHNSESTKAGASTPGYLKSTISSRNKDIRNDPQGPEIRQRCNCDIRAAAAGVSSSQVTPQGAPSQRKRAQRQEPRETQPEDNPPPYVEVETQIQSTPSPNRSDPGPATDIGSPSPPFTPEENLGLDNGGSKQGITSAGSSDGPHPDSIEETGLFLPKASHTSSSPPPPELSEDESPLFNSRGSVSDAESTRSSIPSTSDSRKATEQWIYDPARDSLMYRRRAKEPENRQRELTDPVDPALLLDKPKYVLTGFDA</sequence>
<evidence type="ECO:0000256" key="1">
    <source>
        <dbReference type="SAM" id="MobiDB-lite"/>
    </source>
</evidence>
<reference evidence="2" key="1">
    <citation type="submission" date="2022-12" db="EMBL/GenBank/DDBJ databases">
        <authorList>
            <person name="Petersen C."/>
        </authorList>
    </citation>
    <scope>NUCLEOTIDE SEQUENCE</scope>
    <source>
        <strain evidence="2">IBT 29677</strain>
    </source>
</reference>
<dbReference type="AlphaFoldDB" id="A0A9X0B8X6"/>
<feature type="region of interest" description="Disordered" evidence="1">
    <location>
        <begin position="1"/>
        <end position="213"/>
    </location>
</feature>